<dbReference type="AlphaFoldDB" id="A0AAV7U118"/>
<evidence type="ECO:0000256" key="1">
    <source>
        <dbReference type="SAM" id="MobiDB-lite"/>
    </source>
</evidence>
<dbReference type="Proteomes" id="UP001066276">
    <property type="component" value="Chromosome 3_2"/>
</dbReference>
<reference evidence="2" key="1">
    <citation type="journal article" date="2022" name="bioRxiv">
        <title>Sequencing and chromosome-scale assembly of the giantPleurodeles waltlgenome.</title>
        <authorList>
            <person name="Brown T."/>
            <person name="Elewa A."/>
            <person name="Iarovenko S."/>
            <person name="Subramanian E."/>
            <person name="Araus A.J."/>
            <person name="Petzold A."/>
            <person name="Susuki M."/>
            <person name="Suzuki K.-i.T."/>
            <person name="Hayashi T."/>
            <person name="Toyoda A."/>
            <person name="Oliveira C."/>
            <person name="Osipova E."/>
            <person name="Leigh N.D."/>
            <person name="Simon A."/>
            <person name="Yun M.H."/>
        </authorList>
    </citation>
    <scope>NUCLEOTIDE SEQUENCE</scope>
    <source>
        <strain evidence="2">20211129_DDA</strain>
        <tissue evidence="2">Liver</tissue>
    </source>
</reference>
<evidence type="ECO:0000313" key="3">
    <source>
        <dbReference type="Proteomes" id="UP001066276"/>
    </source>
</evidence>
<comment type="caution">
    <text evidence="2">The sequence shown here is derived from an EMBL/GenBank/DDBJ whole genome shotgun (WGS) entry which is preliminary data.</text>
</comment>
<organism evidence="2 3">
    <name type="scientific">Pleurodeles waltl</name>
    <name type="common">Iberian ribbed newt</name>
    <dbReference type="NCBI Taxonomy" id="8319"/>
    <lineage>
        <taxon>Eukaryota</taxon>
        <taxon>Metazoa</taxon>
        <taxon>Chordata</taxon>
        <taxon>Craniata</taxon>
        <taxon>Vertebrata</taxon>
        <taxon>Euteleostomi</taxon>
        <taxon>Amphibia</taxon>
        <taxon>Batrachia</taxon>
        <taxon>Caudata</taxon>
        <taxon>Salamandroidea</taxon>
        <taxon>Salamandridae</taxon>
        <taxon>Pleurodelinae</taxon>
        <taxon>Pleurodeles</taxon>
    </lineage>
</organism>
<protein>
    <submittedName>
        <fullName evidence="2">Uncharacterized protein</fullName>
    </submittedName>
</protein>
<accession>A0AAV7U118</accession>
<proteinExistence type="predicted"/>
<sequence length="110" mass="11602">MRTRRTGGVRPIRGAGGVTYPNVAGQDSAAIEDQGDLQVGQSTPPAQQPFLDDPPVGDELLPHMHDDTFQKLLDYIESPPDLARDGSLAGSPDEPPPTENAPSAKHSCGC</sequence>
<evidence type="ECO:0000313" key="2">
    <source>
        <dbReference type="EMBL" id="KAJ1182175.1"/>
    </source>
</evidence>
<keyword evidence="3" id="KW-1185">Reference proteome</keyword>
<dbReference type="EMBL" id="JANPWB010000006">
    <property type="protein sequence ID" value="KAJ1182175.1"/>
    <property type="molecule type" value="Genomic_DNA"/>
</dbReference>
<feature type="region of interest" description="Disordered" evidence="1">
    <location>
        <begin position="75"/>
        <end position="110"/>
    </location>
</feature>
<feature type="region of interest" description="Disordered" evidence="1">
    <location>
        <begin position="1"/>
        <end position="62"/>
    </location>
</feature>
<gene>
    <name evidence="2" type="ORF">NDU88_007369</name>
</gene>
<name>A0AAV7U118_PLEWA</name>